<dbReference type="OrthoDB" id="10253878at2759"/>
<dbReference type="GO" id="GO:0005829">
    <property type="term" value="C:cytosol"/>
    <property type="evidence" value="ECO:0000318"/>
    <property type="project" value="GO_Central"/>
</dbReference>
<dbReference type="InterPro" id="IPR007303">
    <property type="entry name" value="TIP41-like"/>
</dbReference>
<dbReference type="Proteomes" id="UP000001744">
    <property type="component" value="Unassembled WGS sequence"/>
</dbReference>
<dbReference type="Pfam" id="PF04176">
    <property type="entry name" value="TIP41"/>
    <property type="match status" value="1"/>
</dbReference>
<dbReference type="STRING" id="402676.B6JZV2"/>
<dbReference type="HOGENOM" id="CLU_039187_0_1_1"/>
<evidence type="ECO:0000313" key="3">
    <source>
        <dbReference type="JaponicusDB" id="SJAG_01142"/>
    </source>
</evidence>
<comment type="similarity">
    <text evidence="1">Belongs to the TIP41 family.</text>
</comment>
<evidence type="ECO:0000313" key="4">
    <source>
        <dbReference type="Proteomes" id="UP000001744"/>
    </source>
</evidence>
<dbReference type="VEuPathDB" id="FungiDB:SJAG_01142"/>
<dbReference type="PANTHER" id="PTHR21021">
    <property type="entry name" value="GAF/PUTATIVE CYTOSKELETAL PROTEIN"/>
    <property type="match status" value="1"/>
</dbReference>
<dbReference type="EMBL" id="KE651168">
    <property type="protein sequence ID" value="EEB06102.1"/>
    <property type="molecule type" value="Genomic_DNA"/>
</dbReference>
<dbReference type="JaponicusDB" id="SJAG_01142">
    <property type="gene designation" value="tip41"/>
</dbReference>
<gene>
    <name evidence="3" type="primary">tip41</name>
    <name evidence="2" type="ORF">SJAG_01142</name>
</gene>
<dbReference type="AlphaFoldDB" id="B6JZV2"/>
<reference evidence="2 4" key="1">
    <citation type="journal article" date="2011" name="Science">
        <title>Comparative functional genomics of the fission yeasts.</title>
        <authorList>
            <person name="Rhind N."/>
            <person name="Chen Z."/>
            <person name="Yassour M."/>
            <person name="Thompson D.A."/>
            <person name="Haas B.J."/>
            <person name="Habib N."/>
            <person name="Wapinski I."/>
            <person name="Roy S."/>
            <person name="Lin M.F."/>
            <person name="Heiman D.I."/>
            <person name="Young S.K."/>
            <person name="Furuya K."/>
            <person name="Guo Y."/>
            <person name="Pidoux A."/>
            <person name="Chen H.M."/>
            <person name="Robbertse B."/>
            <person name="Goldberg J.M."/>
            <person name="Aoki K."/>
            <person name="Bayne E.H."/>
            <person name="Berlin A.M."/>
            <person name="Desjardins C.A."/>
            <person name="Dobbs E."/>
            <person name="Dukaj L."/>
            <person name="Fan L."/>
            <person name="FitzGerald M.G."/>
            <person name="French C."/>
            <person name="Gujja S."/>
            <person name="Hansen K."/>
            <person name="Keifenheim D."/>
            <person name="Levin J.Z."/>
            <person name="Mosher R.A."/>
            <person name="Mueller C.A."/>
            <person name="Pfiffner J."/>
            <person name="Priest M."/>
            <person name="Russ C."/>
            <person name="Smialowska A."/>
            <person name="Swoboda P."/>
            <person name="Sykes S.M."/>
            <person name="Vaughn M."/>
            <person name="Vengrova S."/>
            <person name="Yoder R."/>
            <person name="Zeng Q."/>
            <person name="Allshire R."/>
            <person name="Baulcombe D."/>
            <person name="Birren B.W."/>
            <person name="Brown W."/>
            <person name="Ekwall K."/>
            <person name="Kellis M."/>
            <person name="Leatherwood J."/>
            <person name="Levin H."/>
            <person name="Margalit H."/>
            <person name="Martienssen R."/>
            <person name="Nieduszynski C.A."/>
            <person name="Spatafora J.W."/>
            <person name="Friedman N."/>
            <person name="Dalgaard J.Z."/>
            <person name="Baumann P."/>
            <person name="Niki H."/>
            <person name="Regev A."/>
            <person name="Nusbaum C."/>
        </authorList>
    </citation>
    <scope>NUCLEOTIDE SEQUENCE [LARGE SCALE GENOMIC DNA]</scope>
    <source>
        <strain evidence="4">yFS275 / FY16936</strain>
    </source>
</reference>
<dbReference type="OMA" id="DMILFED"/>
<dbReference type="InterPro" id="IPR051330">
    <property type="entry name" value="Phosphatase_reg/MetRdx"/>
</dbReference>
<dbReference type="GO" id="GO:0031929">
    <property type="term" value="P:TOR signaling"/>
    <property type="evidence" value="ECO:0000318"/>
    <property type="project" value="GO_Central"/>
</dbReference>
<dbReference type="GeneID" id="7047398"/>
<protein>
    <submittedName>
        <fullName evidence="2">TIP41-like type 2a phosphatase regulator Tip41</fullName>
    </submittedName>
</protein>
<sequence length="268" mass="30995">MSDKNEKEEHYRVNDWDVYVRQGPIMKSRDVDRFPKDFGFPAPEMTFKDNVLGLSWKQGAWSIEFTALDALRLVQLKEPSELRQVSFAREWKQTREHKHEDMKMLKPYDWTYYSEYQGTVQSAEEDLKLLNPSIPSSPADEPVAIPIQEILQAGENLWYGETLLYEDELADNGKSVYDVRVRVVNGHLLLLARCMVRLDNVEVRINETRVYVNLTSNVVIRDYRKKEGAYSDVLSRIPAGMDIGSQLDDAVWLSSVLPQVVHEVSRIA</sequence>
<organism evidence="2 4">
    <name type="scientific">Schizosaccharomyces japonicus (strain yFS275 / FY16936)</name>
    <name type="common">Fission yeast</name>
    <dbReference type="NCBI Taxonomy" id="402676"/>
    <lineage>
        <taxon>Eukaryota</taxon>
        <taxon>Fungi</taxon>
        <taxon>Dikarya</taxon>
        <taxon>Ascomycota</taxon>
        <taxon>Taphrinomycotina</taxon>
        <taxon>Schizosaccharomycetes</taxon>
        <taxon>Schizosaccharomycetales</taxon>
        <taxon>Schizosaccharomycetaceae</taxon>
        <taxon>Schizosaccharomyces</taxon>
    </lineage>
</organism>
<name>B6JZV2_SCHJY</name>
<keyword evidence="4" id="KW-1185">Reference proteome</keyword>
<evidence type="ECO:0000313" key="2">
    <source>
        <dbReference type="EMBL" id="EEB06102.1"/>
    </source>
</evidence>
<dbReference type="GO" id="GO:0072542">
    <property type="term" value="F:protein phosphatase activator activity"/>
    <property type="evidence" value="ECO:0000318"/>
    <property type="project" value="GO_Central"/>
</dbReference>
<dbReference type="eggNOG" id="KOG3224">
    <property type="taxonomic scope" value="Eukaryota"/>
</dbReference>
<accession>B6JZV2</accession>
<dbReference type="PANTHER" id="PTHR21021:SF16">
    <property type="entry name" value="TIP41-LIKE PROTEIN"/>
    <property type="match status" value="1"/>
</dbReference>
<dbReference type="RefSeq" id="XP_002172395.1">
    <property type="nucleotide sequence ID" value="XM_002172359.1"/>
</dbReference>
<proteinExistence type="inferred from homology"/>
<evidence type="ECO:0000256" key="1">
    <source>
        <dbReference type="ARBA" id="ARBA00006658"/>
    </source>
</evidence>